<keyword evidence="1" id="KW-0812">Transmembrane</keyword>
<gene>
    <name evidence="2" type="ORF">DVH24_021212</name>
</gene>
<name>A0A498KNV1_MALDO</name>
<protein>
    <submittedName>
        <fullName evidence="2">Uncharacterized protein</fullName>
    </submittedName>
</protein>
<reference evidence="2 3" key="1">
    <citation type="submission" date="2018-10" db="EMBL/GenBank/DDBJ databases">
        <title>A high-quality apple genome assembly.</title>
        <authorList>
            <person name="Hu J."/>
        </authorList>
    </citation>
    <scope>NUCLEOTIDE SEQUENCE [LARGE SCALE GENOMIC DNA]</scope>
    <source>
        <strain evidence="3">cv. HFTH1</strain>
        <tissue evidence="2">Young leaf</tissue>
    </source>
</reference>
<evidence type="ECO:0000313" key="3">
    <source>
        <dbReference type="Proteomes" id="UP000290289"/>
    </source>
</evidence>
<evidence type="ECO:0000256" key="1">
    <source>
        <dbReference type="SAM" id="Phobius"/>
    </source>
</evidence>
<proteinExistence type="predicted"/>
<organism evidence="2 3">
    <name type="scientific">Malus domestica</name>
    <name type="common">Apple</name>
    <name type="synonym">Pyrus malus</name>
    <dbReference type="NCBI Taxonomy" id="3750"/>
    <lineage>
        <taxon>Eukaryota</taxon>
        <taxon>Viridiplantae</taxon>
        <taxon>Streptophyta</taxon>
        <taxon>Embryophyta</taxon>
        <taxon>Tracheophyta</taxon>
        <taxon>Spermatophyta</taxon>
        <taxon>Magnoliopsida</taxon>
        <taxon>eudicotyledons</taxon>
        <taxon>Gunneridae</taxon>
        <taxon>Pentapetalae</taxon>
        <taxon>rosids</taxon>
        <taxon>fabids</taxon>
        <taxon>Rosales</taxon>
        <taxon>Rosaceae</taxon>
        <taxon>Amygdaloideae</taxon>
        <taxon>Maleae</taxon>
        <taxon>Malus</taxon>
    </lineage>
</organism>
<evidence type="ECO:0000313" key="2">
    <source>
        <dbReference type="EMBL" id="RXI09759.1"/>
    </source>
</evidence>
<dbReference type="Proteomes" id="UP000290289">
    <property type="component" value="Unassembled WGS sequence"/>
</dbReference>
<feature type="transmembrane region" description="Helical" evidence="1">
    <location>
        <begin position="94"/>
        <end position="111"/>
    </location>
</feature>
<accession>A0A498KNV1</accession>
<keyword evidence="3" id="KW-1185">Reference proteome</keyword>
<keyword evidence="1" id="KW-1133">Transmembrane helix</keyword>
<feature type="transmembrane region" description="Helical" evidence="1">
    <location>
        <begin position="65"/>
        <end position="87"/>
    </location>
</feature>
<dbReference type="AlphaFoldDB" id="A0A498KNV1"/>
<keyword evidence="1" id="KW-0472">Membrane</keyword>
<sequence>MVATFLLTIGQNSRYCQTRDTFRRSHFTTSKNFNNVLKALNTIAPDLMVQPGSTMPTKIRENTRFYPYFKLLLHAIDTFNANVVLVLGQVHPSGLRVFFFLFFPLLWFYLAGFCKHFFFPPSSLLLLDFVTNFVFDTLRSRYSMNTRIGTCWPTPEGDESHLLSANAENKG</sequence>
<dbReference type="EMBL" id="RDQH01000192">
    <property type="protein sequence ID" value="RXI09759.1"/>
    <property type="molecule type" value="Genomic_DNA"/>
</dbReference>
<comment type="caution">
    <text evidence="2">The sequence shown here is derived from an EMBL/GenBank/DDBJ whole genome shotgun (WGS) entry which is preliminary data.</text>
</comment>